<accession>A0A849C4S4</accession>
<dbReference type="InterPro" id="IPR004260">
    <property type="entry name" value="Pyr-dimer_DNA_glycosylase"/>
</dbReference>
<dbReference type="EMBL" id="JABEMA010000422">
    <property type="protein sequence ID" value="NNH24608.1"/>
    <property type="molecule type" value="Genomic_DNA"/>
</dbReference>
<evidence type="ECO:0000313" key="1">
    <source>
        <dbReference type="EMBL" id="NNH24608.1"/>
    </source>
</evidence>
<dbReference type="Pfam" id="PF03013">
    <property type="entry name" value="Pyr_excise"/>
    <property type="match status" value="1"/>
</dbReference>
<dbReference type="RefSeq" id="WP_171204337.1">
    <property type="nucleotide sequence ID" value="NZ_BAAANP010000004.1"/>
</dbReference>
<name>A0A849C4S4_9ACTN</name>
<comment type="caution">
    <text evidence="1">The sequence shown here is derived from an EMBL/GenBank/DDBJ whole genome shotgun (WGS) entry which is preliminary data.</text>
</comment>
<organism evidence="1 2">
    <name type="scientific">Pseudokineococcus marinus</name>
    <dbReference type="NCBI Taxonomy" id="351215"/>
    <lineage>
        <taxon>Bacteria</taxon>
        <taxon>Bacillati</taxon>
        <taxon>Actinomycetota</taxon>
        <taxon>Actinomycetes</taxon>
        <taxon>Kineosporiales</taxon>
        <taxon>Kineosporiaceae</taxon>
        <taxon>Pseudokineococcus</taxon>
    </lineage>
</organism>
<keyword evidence="2" id="KW-1185">Reference proteome</keyword>
<dbReference type="NCBIfam" id="NF038085">
    <property type="entry name" value="MSMEG_6728_fam"/>
    <property type="match status" value="1"/>
</dbReference>
<dbReference type="Proteomes" id="UP000555552">
    <property type="component" value="Unassembled WGS sequence"/>
</dbReference>
<evidence type="ECO:0000313" key="2">
    <source>
        <dbReference type="Proteomes" id="UP000555552"/>
    </source>
</evidence>
<reference evidence="1 2" key="1">
    <citation type="submission" date="2020-05" db="EMBL/GenBank/DDBJ databases">
        <title>MicrobeNet Type strains.</title>
        <authorList>
            <person name="Nicholson A.C."/>
        </authorList>
    </citation>
    <scope>NUCLEOTIDE SEQUENCE [LARGE SCALE GENOMIC DNA]</scope>
    <source>
        <strain evidence="1 2">JCM 14547</strain>
    </source>
</reference>
<proteinExistence type="predicted"/>
<sequence>MQTFLPYASFARSAEVLDSPRLGKQRVETLQILRALELPDYGWANHPAVLMWRGCTPALVGYGLACVEAWARRGHADGTAELIGEFAPDVVGASQEELAAAGLMPAWLGDEEVHRSHRSALLRKDPETYAPVFGDEPDDLPYAWPEPAPPAPPAAPRGRPLWVVRPGDAETLAAFLADGVVGLSAGSGVDVDVVEGLEETRRAAEAAALERAAQKGGDPSPVAEPDLRALLKRLHPERRPGKELRQLDSLVHEVAVGDEVGLPIEGERALLVGEVVGDYAFVPRRGAPAPHRRAVRWGGRLARSAALPPAALQDPRRLFQVRVDA</sequence>
<protein>
    <submittedName>
        <fullName evidence="1">MSMEG_6728 family protein</fullName>
    </submittedName>
</protein>
<dbReference type="AlphaFoldDB" id="A0A849C4S4"/>
<gene>
    <name evidence="1" type="ORF">HLB09_16245</name>
</gene>